<keyword evidence="1" id="KW-1133">Transmembrane helix</keyword>
<proteinExistence type="predicted"/>
<keyword evidence="1" id="KW-0812">Transmembrane</keyword>
<reference evidence="3 4" key="1">
    <citation type="submission" date="2019-03" db="EMBL/GenBank/DDBJ databases">
        <title>Rhodobacteraceae bacterium SM1902, a new member of the family Rhodobacteraceae isolated from Yantai.</title>
        <authorList>
            <person name="Sun Y."/>
        </authorList>
    </citation>
    <scope>NUCLEOTIDE SEQUENCE [LARGE SCALE GENOMIC DNA]</scope>
    <source>
        <strain evidence="3 4">SM1902</strain>
    </source>
</reference>
<protein>
    <recommendedName>
        <fullName evidence="5">HupE/UreJ family protein</fullName>
    </recommendedName>
</protein>
<dbReference type="EMBL" id="SMZO01000008">
    <property type="protein sequence ID" value="TDL90534.1"/>
    <property type="molecule type" value="Genomic_DNA"/>
</dbReference>
<feature type="non-terminal residue" evidence="3">
    <location>
        <position position="88"/>
    </location>
</feature>
<feature type="chain" id="PRO_5020644341" description="HupE/UreJ family protein" evidence="2">
    <location>
        <begin position="20"/>
        <end position="88"/>
    </location>
</feature>
<dbReference type="Proteomes" id="UP000294562">
    <property type="component" value="Unassembled WGS sequence"/>
</dbReference>
<gene>
    <name evidence="3" type="ORF">E2L05_05400</name>
</gene>
<feature type="signal peptide" evidence="2">
    <location>
        <begin position="1"/>
        <end position="19"/>
    </location>
</feature>
<organism evidence="3 4">
    <name type="scientific">Meridianimarinicoccus aquatilis</name>
    <dbReference type="NCBI Taxonomy" id="2552766"/>
    <lineage>
        <taxon>Bacteria</taxon>
        <taxon>Pseudomonadati</taxon>
        <taxon>Pseudomonadota</taxon>
        <taxon>Alphaproteobacteria</taxon>
        <taxon>Rhodobacterales</taxon>
        <taxon>Paracoccaceae</taxon>
        <taxon>Meridianimarinicoccus</taxon>
    </lineage>
</organism>
<keyword evidence="2" id="KW-0732">Signal</keyword>
<evidence type="ECO:0000313" key="4">
    <source>
        <dbReference type="Proteomes" id="UP000294562"/>
    </source>
</evidence>
<evidence type="ECO:0000313" key="3">
    <source>
        <dbReference type="EMBL" id="TDL90534.1"/>
    </source>
</evidence>
<feature type="transmembrane region" description="Helical" evidence="1">
    <location>
        <begin position="61"/>
        <end position="79"/>
    </location>
</feature>
<accession>A0A4R6B2Y2</accession>
<keyword evidence="4" id="KW-1185">Reference proteome</keyword>
<keyword evidence="1" id="KW-0472">Membrane</keyword>
<dbReference type="RefSeq" id="WP_208016229.1">
    <property type="nucleotide sequence ID" value="NZ_SMZO01000008.1"/>
</dbReference>
<sequence>MRGLRFAILAVFAPVPAFAHDAFGDLGPFYASLLHPLADPLQGVLLLGTAAFLAGRPLSTVRPALPIFLAAAALGYAAIGMRPDLAFS</sequence>
<evidence type="ECO:0000256" key="1">
    <source>
        <dbReference type="SAM" id="Phobius"/>
    </source>
</evidence>
<evidence type="ECO:0000256" key="2">
    <source>
        <dbReference type="SAM" id="SignalP"/>
    </source>
</evidence>
<dbReference type="AlphaFoldDB" id="A0A4R6B2Y2"/>
<name>A0A4R6B2Y2_9RHOB</name>
<evidence type="ECO:0008006" key="5">
    <source>
        <dbReference type="Google" id="ProtNLM"/>
    </source>
</evidence>
<comment type="caution">
    <text evidence="3">The sequence shown here is derived from an EMBL/GenBank/DDBJ whole genome shotgun (WGS) entry which is preliminary data.</text>
</comment>